<dbReference type="GO" id="GO:0048038">
    <property type="term" value="F:quinone binding"/>
    <property type="evidence" value="ECO:0007669"/>
    <property type="project" value="UniProtKB-UniRule"/>
</dbReference>
<feature type="transmembrane region" description="Helical" evidence="2">
    <location>
        <begin position="141"/>
        <end position="163"/>
    </location>
</feature>
<dbReference type="PANTHER" id="PTHR33269:SF17">
    <property type="entry name" value="NADH-UBIQUINONE OXIDOREDUCTASE CHAIN 6"/>
    <property type="match status" value="1"/>
</dbReference>
<sequence length="169" mass="17731">MMQDLTYTAAFYLLSLLTLGAGLGVVVKRNLVHSALLLALSFIGVAGLYILLQAEYLAAVQILVYSGAVAIMVVIGIMLTVRGDMQDSNPPGRLRWSAAVVSVLFTGMLLVLVTATPWKHSVATAALNAVPLLATLMLGDYMLAFEAAAVLLLAAMLGAIILAKGADEQ</sequence>
<dbReference type="EC" id="7.1.1.-" evidence="2"/>
<proteinExistence type="inferred from homology"/>
<evidence type="ECO:0000256" key="1">
    <source>
        <dbReference type="ARBA" id="ARBA00005698"/>
    </source>
</evidence>
<dbReference type="GO" id="GO:0005886">
    <property type="term" value="C:plasma membrane"/>
    <property type="evidence" value="ECO:0007669"/>
    <property type="project" value="UniProtKB-SubCell"/>
</dbReference>
<keyword evidence="2" id="KW-0520">NAD</keyword>
<dbReference type="GO" id="GO:0008137">
    <property type="term" value="F:NADH dehydrogenase (ubiquinone) activity"/>
    <property type="evidence" value="ECO:0007669"/>
    <property type="project" value="UniProtKB-UniRule"/>
</dbReference>
<keyword evidence="2" id="KW-1133">Transmembrane helix</keyword>
<dbReference type="EMBL" id="FQZD01000018">
    <property type="protein sequence ID" value="SHJ35603.1"/>
    <property type="molecule type" value="Genomic_DNA"/>
</dbReference>
<dbReference type="InterPro" id="IPR001457">
    <property type="entry name" value="NADH_UbQ/plastoQ_OxRdtase_su6"/>
</dbReference>
<feature type="transmembrane region" description="Helical" evidence="2">
    <location>
        <begin position="58"/>
        <end position="81"/>
    </location>
</feature>
<feature type="transmembrane region" description="Helical" evidence="2">
    <location>
        <begin position="93"/>
        <end position="113"/>
    </location>
</feature>
<protein>
    <recommendedName>
        <fullName evidence="2">NADH-quinone oxidoreductase subunit J</fullName>
        <ecNumber evidence="2">7.1.1.-</ecNumber>
    </recommendedName>
</protein>
<keyword evidence="2" id="KW-1003">Cell membrane</keyword>
<keyword evidence="2" id="KW-0472">Membrane</keyword>
<dbReference type="Pfam" id="PF00499">
    <property type="entry name" value="Oxidored_q3"/>
    <property type="match status" value="1"/>
</dbReference>
<evidence type="ECO:0000313" key="3">
    <source>
        <dbReference type="EMBL" id="SHJ35603.1"/>
    </source>
</evidence>
<keyword evidence="2" id="KW-0812">Transmembrane</keyword>
<evidence type="ECO:0000256" key="2">
    <source>
        <dbReference type="RuleBase" id="RU004429"/>
    </source>
</evidence>
<dbReference type="RefSeq" id="WP_223191737.1">
    <property type="nucleotide sequence ID" value="NZ_FQZD01000018.1"/>
</dbReference>
<dbReference type="PANTHER" id="PTHR33269">
    <property type="entry name" value="NADH-UBIQUINONE OXIDOREDUCTASE CHAIN 6"/>
    <property type="match status" value="1"/>
</dbReference>
<feature type="transmembrane region" description="Helical" evidence="2">
    <location>
        <begin position="34"/>
        <end position="52"/>
    </location>
</feature>
<dbReference type="Proteomes" id="UP000322917">
    <property type="component" value="Unassembled WGS sequence"/>
</dbReference>
<dbReference type="InterPro" id="IPR042106">
    <property type="entry name" value="Nuo/plastoQ_OxRdtase_6_NuoJ"/>
</dbReference>
<comment type="catalytic activity">
    <reaction evidence="2">
        <text>a quinone + NADH + 5 H(+)(in) = a quinol + NAD(+) + 4 H(+)(out)</text>
        <dbReference type="Rhea" id="RHEA:57888"/>
        <dbReference type="ChEBI" id="CHEBI:15378"/>
        <dbReference type="ChEBI" id="CHEBI:24646"/>
        <dbReference type="ChEBI" id="CHEBI:57540"/>
        <dbReference type="ChEBI" id="CHEBI:57945"/>
        <dbReference type="ChEBI" id="CHEBI:132124"/>
    </reaction>
</comment>
<dbReference type="AlphaFoldDB" id="A0A1M6IMM2"/>
<name>A0A1M6IMM2_9FIRM</name>
<organism evidence="3 4">
    <name type="scientific">Propionispora hippei DSM 15287</name>
    <dbReference type="NCBI Taxonomy" id="1123003"/>
    <lineage>
        <taxon>Bacteria</taxon>
        <taxon>Bacillati</taxon>
        <taxon>Bacillota</taxon>
        <taxon>Negativicutes</taxon>
        <taxon>Selenomonadales</taxon>
        <taxon>Sporomusaceae</taxon>
        <taxon>Propionispora</taxon>
    </lineage>
</organism>
<accession>A0A1M6IMM2</accession>
<keyword evidence="4" id="KW-1185">Reference proteome</keyword>
<dbReference type="Gene3D" id="1.20.120.1200">
    <property type="entry name" value="NADH-ubiquinone/plastoquinone oxidoreductase chain 6, subunit NuoJ"/>
    <property type="match status" value="1"/>
</dbReference>
<feature type="transmembrane region" description="Helical" evidence="2">
    <location>
        <begin position="6"/>
        <end position="27"/>
    </location>
</feature>
<gene>
    <name evidence="3" type="ORF">SAMN02745170_02355</name>
</gene>
<comment type="function">
    <text evidence="2">NDH-1 shuttles electrons from NADH, via FMN and iron-sulfur (Fe-S) centers, to quinones in the respiratory chain. Couples the redox reaction to proton translocation (for every two electrons transferred, four hydrogen ions are translocated across the cytoplasmic membrane), and thus conserves the redox energy in a proton gradient.</text>
</comment>
<reference evidence="3 4" key="1">
    <citation type="submission" date="2016-11" db="EMBL/GenBank/DDBJ databases">
        <authorList>
            <person name="Varghese N."/>
            <person name="Submissions S."/>
        </authorList>
    </citation>
    <scope>NUCLEOTIDE SEQUENCE [LARGE SCALE GENOMIC DNA]</scope>
    <source>
        <strain evidence="3 4">DSM 15287</strain>
    </source>
</reference>
<comment type="subcellular location">
    <subcellularLocation>
        <location evidence="2">Cell membrane</location>
        <topology evidence="2">Multi-pass membrane protein</topology>
    </subcellularLocation>
</comment>
<comment type="similarity">
    <text evidence="1 2">Belongs to the complex I subunit 6 family.</text>
</comment>
<evidence type="ECO:0000313" key="4">
    <source>
        <dbReference type="Proteomes" id="UP000322917"/>
    </source>
</evidence>
<keyword evidence="2" id="KW-0874">Quinone</keyword>